<dbReference type="EMBL" id="FUZE01000003">
    <property type="protein sequence ID" value="SKB53971.1"/>
    <property type="molecule type" value="Genomic_DNA"/>
</dbReference>
<name>A0AAX2IKE1_9FLAO</name>
<dbReference type="EMBL" id="UAVR01000009">
    <property type="protein sequence ID" value="SQA89868.1"/>
    <property type="molecule type" value="Genomic_DNA"/>
</dbReference>
<keyword evidence="3" id="KW-1185">Reference proteome</keyword>
<evidence type="ECO:0000313" key="1">
    <source>
        <dbReference type="EMBL" id="SKB53971.1"/>
    </source>
</evidence>
<organism evidence="2 4">
    <name type="scientific">Chryseobacterium balustinum</name>
    <dbReference type="NCBI Taxonomy" id="246"/>
    <lineage>
        <taxon>Bacteria</taxon>
        <taxon>Pseudomonadati</taxon>
        <taxon>Bacteroidota</taxon>
        <taxon>Flavobacteriia</taxon>
        <taxon>Flavobacteriales</taxon>
        <taxon>Weeksellaceae</taxon>
        <taxon>Chryseobacterium group</taxon>
        <taxon>Chryseobacterium</taxon>
    </lineage>
</organism>
<reference evidence="1 3" key="1">
    <citation type="submission" date="2017-02" db="EMBL/GenBank/DDBJ databases">
        <authorList>
            <person name="Varghese N."/>
            <person name="Submissions S."/>
        </authorList>
    </citation>
    <scope>NUCLEOTIDE SEQUENCE [LARGE SCALE GENOMIC DNA]</scope>
    <source>
        <strain evidence="1 3">DSM 16775</strain>
    </source>
</reference>
<evidence type="ECO:0000313" key="3">
    <source>
        <dbReference type="Proteomes" id="UP000190669"/>
    </source>
</evidence>
<gene>
    <name evidence="2" type="ORF">NCTC11212_02077</name>
    <name evidence="1" type="ORF">SAMN05421800_10344</name>
</gene>
<reference evidence="2 4" key="2">
    <citation type="submission" date="2018-06" db="EMBL/GenBank/DDBJ databases">
        <authorList>
            <consortium name="Pathogen Informatics"/>
            <person name="Doyle S."/>
        </authorList>
    </citation>
    <scope>NUCLEOTIDE SEQUENCE [LARGE SCALE GENOMIC DNA]</scope>
    <source>
        <strain evidence="2 4">NCTC11212</strain>
    </source>
</reference>
<dbReference type="AlphaFoldDB" id="A0AAX2IKE1"/>
<dbReference type="Proteomes" id="UP000251937">
    <property type="component" value="Unassembled WGS sequence"/>
</dbReference>
<evidence type="ECO:0000313" key="2">
    <source>
        <dbReference type="EMBL" id="SQA89868.1"/>
    </source>
</evidence>
<accession>A0AAX2IKE1</accession>
<sequence>MDNDSDNDGCSDAFESGTVAYASANGGTFSAGTLNNPSSTLSPNATVGSNTPADYGANGFYNILETSENGVYLGTYTYANVINALISNCNAGCYKPAITVGTVLDTKQGITSLQRAGTDNSNWPMVRKGAWTALESKTKGFVPNRLTVQQIADIPAANLREGMMVYHIGLDCLYINTDGTPTGWKCFNTQTCP</sequence>
<proteinExistence type="predicted"/>
<dbReference type="Proteomes" id="UP000190669">
    <property type="component" value="Unassembled WGS sequence"/>
</dbReference>
<protein>
    <submittedName>
        <fullName evidence="2">Uncharacterized protein</fullName>
    </submittedName>
</protein>
<evidence type="ECO:0000313" key="4">
    <source>
        <dbReference type="Proteomes" id="UP000251937"/>
    </source>
</evidence>
<comment type="caution">
    <text evidence="2">The sequence shown here is derived from an EMBL/GenBank/DDBJ whole genome shotgun (WGS) entry which is preliminary data.</text>
</comment>